<name>A0A6A6FKJ9_9PEZI</name>
<feature type="region of interest" description="Disordered" evidence="7">
    <location>
        <begin position="1"/>
        <end position="24"/>
    </location>
</feature>
<comment type="subcellular location">
    <subcellularLocation>
        <location evidence="2 6">Nucleus</location>
        <location evidence="2 6">Nucleolus</location>
    </subcellularLocation>
</comment>
<dbReference type="PIRSF" id="PIRSF015952">
    <property type="entry name" value="U3snoRNP11"/>
    <property type="match status" value="1"/>
</dbReference>
<evidence type="ECO:0000256" key="6">
    <source>
        <dbReference type="PIRNR" id="PIRNR015952"/>
    </source>
</evidence>
<dbReference type="GO" id="GO:0032040">
    <property type="term" value="C:small-subunit processome"/>
    <property type="evidence" value="ECO:0007669"/>
    <property type="project" value="UniProtKB-UniRule"/>
</dbReference>
<dbReference type="OrthoDB" id="29058at2759"/>
<dbReference type="PANTHER" id="PTHR12838:SF0">
    <property type="entry name" value="U3 SMALL NUCLEOLAR RNA-ASSOCIATED PROTEIN 11-RELATED"/>
    <property type="match status" value="1"/>
</dbReference>
<feature type="compositionally biased region" description="Basic and acidic residues" evidence="7">
    <location>
        <begin position="186"/>
        <end position="199"/>
    </location>
</feature>
<evidence type="ECO:0000256" key="7">
    <source>
        <dbReference type="SAM" id="MobiDB-lite"/>
    </source>
</evidence>
<feature type="compositionally biased region" description="Basic and acidic residues" evidence="7">
    <location>
        <begin position="15"/>
        <end position="24"/>
    </location>
</feature>
<evidence type="ECO:0000256" key="4">
    <source>
        <dbReference type="ARBA" id="ARBA00022552"/>
    </source>
</evidence>
<dbReference type="PANTHER" id="PTHR12838">
    <property type="entry name" value="U3 SMALL NUCLEOLAR RNA-ASSOCIATED PROTEIN 11"/>
    <property type="match status" value="1"/>
</dbReference>
<dbReference type="InterPro" id="IPR007144">
    <property type="entry name" value="SSU_processome_Utp11"/>
</dbReference>
<keyword evidence="4 6" id="KW-0698">rRNA processing</keyword>
<accession>A0A6A6FKJ9</accession>
<proteinExistence type="inferred from homology"/>
<keyword evidence="9" id="KW-1185">Reference proteome</keyword>
<comment type="similarity">
    <text evidence="3 6">Belongs to the UTP11 family.</text>
</comment>
<dbReference type="GO" id="GO:0006364">
    <property type="term" value="P:rRNA processing"/>
    <property type="evidence" value="ECO:0007669"/>
    <property type="project" value="UniProtKB-UniRule"/>
</dbReference>
<gene>
    <name evidence="8" type="ORF">CERZMDRAFT_38046</name>
</gene>
<sequence length="260" mass="29525">MSSLRNAVQRRNHRERAQPTERAKWGLLEKRKDYKLRAADHKTKTKKIKALQSKAAERNEDEFYFSMVNNASKGGIRISKRGEANNGGAGGAMDVDVVRLMKTQDAGYLRTQLQRTRNYKKRVQEELVLAETGVTAQPNDGRIVFGDDEDEENATARPAGGEQIDTDDMDMDLDGLYSDEEEDDKTSEAEKNLTPEEKKLRRRKRHAIEVSRKKLEALEEQEEKLSAALDGVEKQRAKMNGTVGGVNKSGTKFKTRQRKR</sequence>
<evidence type="ECO:0000313" key="9">
    <source>
        <dbReference type="Proteomes" id="UP000799539"/>
    </source>
</evidence>
<evidence type="ECO:0000313" key="8">
    <source>
        <dbReference type="EMBL" id="KAF2213910.1"/>
    </source>
</evidence>
<evidence type="ECO:0000256" key="1">
    <source>
        <dbReference type="ARBA" id="ARBA00004099"/>
    </source>
</evidence>
<dbReference type="EMBL" id="ML992669">
    <property type="protein sequence ID" value="KAF2213910.1"/>
    <property type="molecule type" value="Genomic_DNA"/>
</dbReference>
<feature type="region of interest" description="Disordered" evidence="7">
    <location>
        <begin position="236"/>
        <end position="260"/>
    </location>
</feature>
<feature type="region of interest" description="Disordered" evidence="7">
    <location>
        <begin position="139"/>
        <end position="205"/>
    </location>
</feature>
<reference evidence="8" key="1">
    <citation type="journal article" date="2020" name="Stud. Mycol.">
        <title>101 Dothideomycetes genomes: a test case for predicting lifestyles and emergence of pathogens.</title>
        <authorList>
            <person name="Haridas S."/>
            <person name="Albert R."/>
            <person name="Binder M."/>
            <person name="Bloem J."/>
            <person name="Labutti K."/>
            <person name="Salamov A."/>
            <person name="Andreopoulos B."/>
            <person name="Baker S."/>
            <person name="Barry K."/>
            <person name="Bills G."/>
            <person name="Bluhm B."/>
            <person name="Cannon C."/>
            <person name="Castanera R."/>
            <person name="Culley D."/>
            <person name="Daum C."/>
            <person name="Ezra D."/>
            <person name="Gonzalez J."/>
            <person name="Henrissat B."/>
            <person name="Kuo A."/>
            <person name="Liang C."/>
            <person name="Lipzen A."/>
            <person name="Lutzoni F."/>
            <person name="Magnuson J."/>
            <person name="Mondo S."/>
            <person name="Nolan M."/>
            <person name="Ohm R."/>
            <person name="Pangilinan J."/>
            <person name="Park H.-J."/>
            <person name="Ramirez L."/>
            <person name="Alfaro M."/>
            <person name="Sun H."/>
            <person name="Tritt A."/>
            <person name="Yoshinaga Y."/>
            <person name="Zwiers L.-H."/>
            <person name="Turgeon B."/>
            <person name="Goodwin S."/>
            <person name="Spatafora J."/>
            <person name="Crous P."/>
            <person name="Grigoriev I."/>
        </authorList>
    </citation>
    <scope>NUCLEOTIDE SEQUENCE</scope>
    <source>
        <strain evidence="8">SCOH1-5</strain>
    </source>
</reference>
<dbReference type="Proteomes" id="UP000799539">
    <property type="component" value="Unassembled WGS sequence"/>
</dbReference>
<evidence type="ECO:0000256" key="2">
    <source>
        <dbReference type="ARBA" id="ARBA00004604"/>
    </source>
</evidence>
<feature type="compositionally biased region" description="Acidic residues" evidence="7">
    <location>
        <begin position="164"/>
        <end position="185"/>
    </location>
</feature>
<feature type="compositionally biased region" description="Basic residues" evidence="7">
    <location>
        <begin position="251"/>
        <end position="260"/>
    </location>
</feature>
<evidence type="ECO:0000256" key="3">
    <source>
        <dbReference type="ARBA" id="ARBA00008105"/>
    </source>
</evidence>
<comment type="subunit">
    <text evidence="6">Component of the ribosomal small subunit (SSU) processome.</text>
</comment>
<dbReference type="Pfam" id="PF03998">
    <property type="entry name" value="Utp11"/>
    <property type="match status" value="1"/>
</dbReference>
<keyword evidence="5 6" id="KW-0539">Nucleus</keyword>
<protein>
    <recommendedName>
        <fullName evidence="6">U3 small nucleolar RNA-associated protein 11</fullName>
        <shortName evidence="6">U3 snoRNA-associated protein 11</shortName>
    </recommendedName>
</protein>
<evidence type="ECO:0000256" key="5">
    <source>
        <dbReference type="ARBA" id="ARBA00023242"/>
    </source>
</evidence>
<organism evidence="8 9">
    <name type="scientific">Cercospora zeae-maydis SCOH1-5</name>
    <dbReference type="NCBI Taxonomy" id="717836"/>
    <lineage>
        <taxon>Eukaryota</taxon>
        <taxon>Fungi</taxon>
        <taxon>Dikarya</taxon>
        <taxon>Ascomycota</taxon>
        <taxon>Pezizomycotina</taxon>
        <taxon>Dothideomycetes</taxon>
        <taxon>Dothideomycetidae</taxon>
        <taxon>Mycosphaerellales</taxon>
        <taxon>Mycosphaerellaceae</taxon>
        <taxon>Cercospora</taxon>
    </lineage>
</organism>
<dbReference type="AlphaFoldDB" id="A0A6A6FKJ9"/>
<comment type="function">
    <text evidence="1 6">Involved in nucleolar processing of pre-18S ribosomal RNA.</text>
</comment>